<comment type="caution">
    <text evidence="1">The sequence shown here is derived from an EMBL/GenBank/DDBJ whole genome shotgun (WGS) entry which is preliminary data.</text>
</comment>
<protein>
    <submittedName>
        <fullName evidence="1">Uncharacterized protein</fullName>
    </submittedName>
</protein>
<dbReference type="EMBL" id="PFMD01000014">
    <property type="protein sequence ID" value="PIY97113.1"/>
    <property type="molecule type" value="Genomic_DNA"/>
</dbReference>
<proteinExistence type="predicted"/>
<dbReference type="Proteomes" id="UP000230779">
    <property type="component" value="Unassembled WGS sequence"/>
</dbReference>
<sequence length="224" mass="26304">MSFFKKKVSIEDFCQDFYDNHIFSSTDGKDYYSSILSQFITEKVELIAINVDKQKLINELIALQIELLGLACTHKYVSGEIVIHQNFFTKSYLIENGKNEIWNSMYDYNDIIDIATLDWLTTLGKVNIVFNHNMRKDLVEKNIEDVKKLGLKDDEVVERINKQVWSENAWRQNFMQNSLGRTFWSHLGLELNKLDEKTSSFLAALPIRLYKEAQQYLKQVKIKN</sequence>
<evidence type="ECO:0000313" key="1">
    <source>
        <dbReference type="EMBL" id="PIY97113.1"/>
    </source>
</evidence>
<name>A0A2M7RK26_9BACT</name>
<reference evidence="1 2" key="1">
    <citation type="submission" date="2017-09" db="EMBL/GenBank/DDBJ databases">
        <title>Depth-based differentiation of microbial function through sediment-hosted aquifers and enrichment of novel symbionts in the deep terrestrial subsurface.</title>
        <authorList>
            <person name="Probst A.J."/>
            <person name="Ladd B."/>
            <person name="Jarett J.K."/>
            <person name="Geller-Mcgrath D.E."/>
            <person name="Sieber C.M."/>
            <person name="Emerson J.B."/>
            <person name="Anantharaman K."/>
            <person name="Thomas B.C."/>
            <person name="Malmstrom R."/>
            <person name="Stieglmeier M."/>
            <person name="Klingl A."/>
            <person name="Woyke T."/>
            <person name="Ryan C.M."/>
            <person name="Banfield J.F."/>
        </authorList>
    </citation>
    <scope>NUCLEOTIDE SEQUENCE [LARGE SCALE GENOMIC DNA]</scope>
    <source>
        <strain evidence="1">CG_4_10_14_0_8_um_filter_42_10</strain>
    </source>
</reference>
<organism evidence="1 2">
    <name type="scientific">Candidatus Kerfeldbacteria bacterium CG_4_10_14_0_8_um_filter_42_10</name>
    <dbReference type="NCBI Taxonomy" id="2014248"/>
    <lineage>
        <taxon>Bacteria</taxon>
        <taxon>Candidatus Kerfeldiibacteriota</taxon>
    </lineage>
</organism>
<evidence type="ECO:0000313" key="2">
    <source>
        <dbReference type="Proteomes" id="UP000230779"/>
    </source>
</evidence>
<dbReference type="AlphaFoldDB" id="A0A2M7RK26"/>
<accession>A0A2M7RK26</accession>
<gene>
    <name evidence="1" type="ORF">COY66_01240</name>
</gene>